<dbReference type="GO" id="GO:0006310">
    <property type="term" value="P:DNA recombination"/>
    <property type="evidence" value="ECO:0007669"/>
    <property type="project" value="UniProtKB-KW"/>
</dbReference>
<dbReference type="InterPro" id="IPR011010">
    <property type="entry name" value="DNA_brk_join_enz"/>
</dbReference>
<dbReference type="PANTHER" id="PTHR30349">
    <property type="entry name" value="PHAGE INTEGRASE-RELATED"/>
    <property type="match status" value="1"/>
</dbReference>
<comment type="caution">
    <text evidence="3">The sequence shown here is derived from an EMBL/GenBank/DDBJ whole genome shotgun (WGS) entry which is preliminary data.</text>
</comment>
<dbReference type="GO" id="GO:0015074">
    <property type="term" value="P:DNA integration"/>
    <property type="evidence" value="ECO:0007669"/>
    <property type="project" value="InterPro"/>
</dbReference>
<feature type="domain" description="Tyr recombinase" evidence="2">
    <location>
        <begin position="1"/>
        <end position="145"/>
    </location>
</feature>
<proteinExistence type="predicted"/>
<sequence>RLLIPQLKRQIEKAKIKLEENMLVKEFTGASIPEALERKYPNAPKELAWQYIFPSRKPAIDPRSGKLKQHYRHESFLQKAVKNAIRKSQITKNASCHTFRHSFATHLLEDGYDIRTVQELLGHKDVRTTMVYTHVLSRNKYNVKSPLDSLLQRSKK</sequence>
<dbReference type="PROSITE" id="PS51898">
    <property type="entry name" value="TYR_RECOMBINASE"/>
    <property type="match status" value="1"/>
</dbReference>
<dbReference type="PANTHER" id="PTHR30349:SF64">
    <property type="entry name" value="PROPHAGE INTEGRASE INTD-RELATED"/>
    <property type="match status" value="1"/>
</dbReference>
<evidence type="ECO:0000259" key="2">
    <source>
        <dbReference type="PROSITE" id="PS51898"/>
    </source>
</evidence>
<dbReference type="AlphaFoldDB" id="X1E8J8"/>
<dbReference type="GO" id="GO:0003677">
    <property type="term" value="F:DNA binding"/>
    <property type="evidence" value="ECO:0007669"/>
    <property type="project" value="InterPro"/>
</dbReference>
<accession>X1E8J8</accession>
<dbReference type="SUPFAM" id="SSF56349">
    <property type="entry name" value="DNA breaking-rejoining enzymes"/>
    <property type="match status" value="1"/>
</dbReference>
<feature type="non-terminal residue" evidence="3">
    <location>
        <position position="1"/>
    </location>
</feature>
<gene>
    <name evidence="3" type="ORF">S01H4_40335</name>
</gene>
<name>X1E8J8_9ZZZZ</name>
<keyword evidence="1" id="KW-0233">DNA recombination</keyword>
<dbReference type="InterPro" id="IPR013762">
    <property type="entry name" value="Integrase-like_cat_sf"/>
</dbReference>
<evidence type="ECO:0000256" key="1">
    <source>
        <dbReference type="ARBA" id="ARBA00023172"/>
    </source>
</evidence>
<evidence type="ECO:0000313" key="3">
    <source>
        <dbReference type="EMBL" id="GAH04953.1"/>
    </source>
</evidence>
<dbReference type="Gene3D" id="1.10.443.10">
    <property type="entry name" value="Intergrase catalytic core"/>
    <property type="match status" value="1"/>
</dbReference>
<reference evidence="3" key="1">
    <citation type="journal article" date="2014" name="Front. Microbiol.">
        <title>High frequency of phylogenetically diverse reductive dehalogenase-homologous genes in deep subseafloor sedimentary metagenomes.</title>
        <authorList>
            <person name="Kawai M."/>
            <person name="Futagami T."/>
            <person name="Toyoda A."/>
            <person name="Takaki Y."/>
            <person name="Nishi S."/>
            <person name="Hori S."/>
            <person name="Arai W."/>
            <person name="Tsubouchi T."/>
            <person name="Morono Y."/>
            <person name="Uchiyama I."/>
            <person name="Ito T."/>
            <person name="Fujiyama A."/>
            <person name="Inagaki F."/>
            <person name="Takami H."/>
        </authorList>
    </citation>
    <scope>NUCLEOTIDE SEQUENCE</scope>
    <source>
        <strain evidence="3">Expedition CK06-06</strain>
    </source>
</reference>
<dbReference type="InterPro" id="IPR002104">
    <property type="entry name" value="Integrase_catalytic"/>
</dbReference>
<dbReference type="InterPro" id="IPR050090">
    <property type="entry name" value="Tyrosine_recombinase_XerCD"/>
</dbReference>
<organism evidence="3">
    <name type="scientific">marine sediment metagenome</name>
    <dbReference type="NCBI Taxonomy" id="412755"/>
    <lineage>
        <taxon>unclassified sequences</taxon>
        <taxon>metagenomes</taxon>
        <taxon>ecological metagenomes</taxon>
    </lineage>
</organism>
<dbReference type="Pfam" id="PF00589">
    <property type="entry name" value="Phage_integrase"/>
    <property type="match status" value="1"/>
</dbReference>
<protein>
    <recommendedName>
        <fullName evidence="2">Tyr recombinase domain-containing protein</fullName>
    </recommendedName>
</protein>
<dbReference type="EMBL" id="BART01021953">
    <property type="protein sequence ID" value="GAH04953.1"/>
    <property type="molecule type" value="Genomic_DNA"/>
</dbReference>